<accession>A0ABN2N8Q4</accession>
<dbReference type="InterPro" id="IPR029063">
    <property type="entry name" value="SAM-dependent_MTases_sf"/>
</dbReference>
<protein>
    <recommendedName>
        <fullName evidence="3">Methyltransferase</fullName>
    </recommendedName>
</protein>
<reference evidence="1 2" key="1">
    <citation type="journal article" date="2019" name="Int. J. Syst. Evol. Microbiol.">
        <title>The Global Catalogue of Microorganisms (GCM) 10K type strain sequencing project: providing services to taxonomists for standard genome sequencing and annotation.</title>
        <authorList>
            <consortium name="The Broad Institute Genomics Platform"/>
            <consortium name="The Broad Institute Genome Sequencing Center for Infectious Disease"/>
            <person name="Wu L."/>
            <person name="Ma J."/>
        </authorList>
    </citation>
    <scope>NUCLEOTIDE SEQUENCE [LARGE SCALE GENOMIC DNA]</scope>
    <source>
        <strain evidence="1 2">JCM 16009</strain>
    </source>
</reference>
<comment type="caution">
    <text evidence="1">The sequence shown here is derived from an EMBL/GenBank/DDBJ whole genome shotgun (WGS) entry which is preliminary data.</text>
</comment>
<evidence type="ECO:0000313" key="2">
    <source>
        <dbReference type="Proteomes" id="UP001500449"/>
    </source>
</evidence>
<dbReference type="EMBL" id="BAAAQK010000011">
    <property type="protein sequence ID" value="GAA1853863.1"/>
    <property type="molecule type" value="Genomic_DNA"/>
</dbReference>
<dbReference type="Proteomes" id="UP001500449">
    <property type="component" value="Unassembled WGS sequence"/>
</dbReference>
<organism evidence="1 2">
    <name type="scientific">Pseudonocardia ailaonensis</name>
    <dbReference type="NCBI Taxonomy" id="367279"/>
    <lineage>
        <taxon>Bacteria</taxon>
        <taxon>Bacillati</taxon>
        <taxon>Actinomycetota</taxon>
        <taxon>Actinomycetes</taxon>
        <taxon>Pseudonocardiales</taxon>
        <taxon>Pseudonocardiaceae</taxon>
        <taxon>Pseudonocardia</taxon>
    </lineage>
</organism>
<dbReference type="Pfam" id="PF13578">
    <property type="entry name" value="Methyltransf_24"/>
    <property type="match status" value="1"/>
</dbReference>
<evidence type="ECO:0000313" key="1">
    <source>
        <dbReference type="EMBL" id="GAA1853863.1"/>
    </source>
</evidence>
<name>A0ABN2N8Q4_9PSEU</name>
<dbReference type="Gene3D" id="3.40.50.150">
    <property type="entry name" value="Vaccinia Virus protein VP39"/>
    <property type="match status" value="1"/>
</dbReference>
<keyword evidence="2" id="KW-1185">Reference proteome</keyword>
<proteinExistence type="predicted"/>
<dbReference type="SUPFAM" id="SSF53335">
    <property type="entry name" value="S-adenosyl-L-methionine-dependent methyltransferases"/>
    <property type="match status" value="1"/>
</dbReference>
<gene>
    <name evidence="1" type="ORF">GCM10009836_37400</name>
</gene>
<evidence type="ECO:0008006" key="3">
    <source>
        <dbReference type="Google" id="ProtNLM"/>
    </source>
</evidence>
<sequence length="232" mass="25956">MISTGRVEYVSALYRKYGSELSAVIAQQREFLAASKGSVTPQLDDLEAEITYLLVRELRPADVVEIGTFYGWSTTWLLSALRDNGTGHLHSFDMVDHVRTTVPAELAGDRWTFTQGDVKEKLDELPPATDYLFIDADHGKRFGEWYTANLFPRMASGTPTSVHDVYHGRSARIWHEGKVVVGWLAERSVPHFTVARKNSPEAFAAVNEVRAELGIEGARGSTTNPMIWFELP</sequence>
<dbReference type="RefSeq" id="WP_344418361.1">
    <property type="nucleotide sequence ID" value="NZ_BAAAQK010000011.1"/>
</dbReference>